<feature type="compositionally biased region" description="Basic and acidic residues" evidence="1">
    <location>
        <begin position="1"/>
        <end position="10"/>
    </location>
</feature>
<evidence type="ECO:0000313" key="3">
    <source>
        <dbReference type="EMBL" id="MBN8659610.1"/>
    </source>
</evidence>
<organism evidence="3 4">
    <name type="scientific">Candidatus Obscuribacter phosphatis</name>
    <dbReference type="NCBI Taxonomy" id="1906157"/>
    <lineage>
        <taxon>Bacteria</taxon>
        <taxon>Bacillati</taxon>
        <taxon>Candidatus Melainabacteria</taxon>
        <taxon>Candidatus Obscuribacterales</taxon>
        <taxon>Candidatus Obscuribacteraceae</taxon>
        <taxon>Candidatus Obscuribacter</taxon>
    </lineage>
</organism>
<name>A0A8J7PGR1_9BACT</name>
<dbReference type="Proteomes" id="UP000664277">
    <property type="component" value="Unassembled WGS sequence"/>
</dbReference>
<feature type="transmembrane region" description="Helical" evidence="2">
    <location>
        <begin position="35"/>
        <end position="53"/>
    </location>
</feature>
<evidence type="ECO:0000313" key="4">
    <source>
        <dbReference type="Proteomes" id="UP000664277"/>
    </source>
</evidence>
<keyword evidence="2" id="KW-0472">Membrane</keyword>
<evidence type="ECO:0008006" key="5">
    <source>
        <dbReference type="Google" id="ProtNLM"/>
    </source>
</evidence>
<feature type="region of interest" description="Disordered" evidence="1">
    <location>
        <begin position="1"/>
        <end position="22"/>
    </location>
</feature>
<reference evidence="3" key="1">
    <citation type="submission" date="2021-02" db="EMBL/GenBank/DDBJ databases">
        <title>Genome-Resolved Metagenomics of a Microbial Community Performing Photosynthetic Biological Nutrient Removal.</title>
        <authorList>
            <person name="Mcdaniel E.A."/>
        </authorList>
    </citation>
    <scope>NUCLEOTIDE SEQUENCE</scope>
    <source>
        <strain evidence="3">UWPOB_OBS1</strain>
    </source>
</reference>
<evidence type="ECO:0000256" key="2">
    <source>
        <dbReference type="SAM" id="Phobius"/>
    </source>
</evidence>
<evidence type="ECO:0000256" key="1">
    <source>
        <dbReference type="SAM" id="MobiDB-lite"/>
    </source>
</evidence>
<accession>A0A8J7PGR1</accession>
<keyword evidence="2" id="KW-1133">Transmembrane helix</keyword>
<feature type="transmembrane region" description="Helical" evidence="2">
    <location>
        <begin position="65"/>
        <end position="83"/>
    </location>
</feature>
<keyword evidence="2" id="KW-0812">Transmembrane</keyword>
<proteinExistence type="predicted"/>
<gene>
    <name evidence="3" type="ORF">J0M35_04560</name>
</gene>
<protein>
    <recommendedName>
        <fullName evidence="5">Transmembrane protein</fullName>
    </recommendedName>
</protein>
<sequence>MNEQAIEKTQEGAPGTNAGAKASSENSLFKNVKRFWWVLPSFFIPYAVCLWRFSVTDEELNAARALRAGLIGLGCAASIWGIWRIDVMFGTKQRLSGASTAVKVLTYFSGLSLWVCWLVVGVVIAMAYDQVYDIPPLLPNLPE</sequence>
<feature type="transmembrane region" description="Helical" evidence="2">
    <location>
        <begin position="104"/>
        <end position="128"/>
    </location>
</feature>
<dbReference type="AlphaFoldDB" id="A0A8J7PGR1"/>
<comment type="caution">
    <text evidence="3">The sequence shown here is derived from an EMBL/GenBank/DDBJ whole genome shotgun (WGS) entry which is preliminary data.</text>
</comment>
<dbReference type="EMBL" id="JAFLCK010000004">
    <property type="protein sequence ID" value="MBN8659610.1"/>
    <property type="molecule type" value="Genomic_DNA"/>
</dbReference>